<proteinExistence type="predicted"/>
<accession>A0ACC2C8Z3</accession>
<keyword evidence="2" id="KW-1185">Reference proteome</keyword>
<sequence length="832" mass="88488">MKLQSFLFLFCSFTVSTMRQRVMKWAVVVAALLNLSAVQVLSQSNSQAISPDNLQALLAIKAALVDPYGALVSWNATGLPGACSGSWVGVKCSQGTVVALQLPGRGLGGSIPDEVGQLAELRHLNLNSNSIVGSIPEPLARLHKLRALYLSANLLSGVIPSGLGINSAVLQAIDLSQNQLIGPIPMGLTNSSKLMLLNLSSNHLSGTFSQEWSISLSLIALDVSNNYLAGSLPSSWGSRSSSMNITPQLHYLDASHNLLTGSIPSSLSALGKLKQLNLMQNQIAGSIPSELGQLMALERLYLSDNALSGSIPSQVGDLNRLSVLDLSRNNLSGVLPSSLGSLKSLRTLNVSRNKLAGSIPIALADVPLLVTLDISCNDLNGSIPAALAQLDNLTTLNLSNNYLQGAIPPFKYPFNLSSFAGNAGLCGYIASLSPCSPPSAPFRSNSPSQKGQPTAAGSPHQHLHPQQQVRRTSHFGIVTILCIAISSAMALSTAACMVLFLLWRSARPTKHGNTDGDAKDKNEEQKQSGDSSAAVGKLVLFDGAGSFTANDLLCATAEVMGKSAYGTDYKATLENGSAITVKRLREGIVKNQVEFETEVNTLGRIRHPYLLALRAYYWGPKNEKLLLFDYMPGGSLAAFLHARGPEKPLGWSTRARIAAGTARGLHYLHEQEKIIHGNLTSSVILLDSNLNATISEFGLARLMTSAASSHVVTTARALGYRAPELAKSNNPTTQSDVYSFGIVLLELLTGRAPGESFSSDGGVMDLPDFVSSVEEEDWTFKVFDADLMERSGASTEADLLNTLQMALKCVALSPSSRPDVAQVMHHLEEVAQ</sequence>
<protein>
    <submittedName>
        <fullName evidence="1">Uncharacterized protein</fullName>
    </submittedName>
</protein>
<evidence type="ECO:0000313" key="2">
    <source>
        <dbReference type="Proteomes" id="UP001162992"/>
    </source>
</evidence>
<evidence type="ECO:0000313" key="1">
    <source>
        <dbReference type="EMBL" id="KAJ7538498.1"/>
    </source>
</evidence>
<organism evidence="1 2">
    <name type="scientific">Diphasiastrum complanatum</name>
    <name type="common">Issler's clubmoss</name>
    <name type="synonym">Lycopodium complanatum</name>
    <dbReference type="NCBI Taxonomy" id="34168"/>
    <lineage>
        <taxon>Eukaryota</taxon>
        <taxon>Viridiplantae</taxon>
        <taxon>Streptophyta</taxon>
        <taxon>Embryophyta</taxon>
        <taxon>Tracheophyta</taxon>
        <taxon>Lycopodiopsida</taxon>
        <taxon>Lycopodiales</taxon>
        <taxon>Lycopodiaceae</taxon>
        <taxon>Lycopodioideae</taxon>
        <taxon>Diphasiastrum</taxon>
    </lineage>
</organism>
<gene>
    <name evidence="1" type="ORF">O6H91_11G051000</name>
</gene>
<reference evidence="2" key="1">
    <citation type="journal article" date="2024" name="Proc. Natl. Acad. Sci. U.S.A.">
        <title>Extraordinary preservation of gene collinearity over three hundred million years revealed in homosporous lycophytes.</title>
        <authorList>
            <person name="Li C."/>
            <person name="Wickell D."/>
            <person name="Kuo L.Y."/>
            <person name="Chen X."/>
            <person name="Nie B."/>
            <person name="Liao X."/>
            <person name="Peng D."/>
            <person name="Ji J."/>
            <person name="Jenkins J."/>
            <person name="Williams M."/>
            <person name="Shu S."/>
            <person name="Plott C."/>
            <person name="Barry K."/>
            <person name="Rajasekar S."/>
            <person name="Grimwood J."/>
            <person name="Han X."/>
            <person name="Sun S."/>
            <person name="Hou Z."/>
            <person name="He W."/>
            <person name="Dai G."/>
            <person name="Sun C."/>
            <person name="Schmutz J."/>
            <person name="Leebens-Mack J.H."/>
            <person name="Li F.W."/>
            <person name="Wang L."/>
        </authorList>
    </citation>
    <scope>NUCLEOTIDE SEQUENCE [LARGE SCALE GENOMIC DNA]</scope>
    <source>
        <strain evidence="2">cv. PW_Plant_1</strain>
    </source>
</reference>
<comment type="caution">
    <text evidence="1">The sequence shown here is derived from an EMBL/GenBank/DDBJ whole genome shotgun (WGS) entry which is preliminary data.</text>
</comment>
<dbReference type="Proteomes" id="UP001162992">
    <property type="component" value="Chromosome 11"/>
</dbReference>
<name>A0ACC2C8Z3_DIPCM</name>
<dbReference type="EMBL" id="CM055102">
    <property type="protein sequence ID" value="KAJ7538498.1"/>
    <property type="molecule type" value="Genomic_DNA"/>
</dbReference>